<feature type="compositionally biased region" description="Basic and acidic residues" evidence="4">
    <location>
        <begin position="1278"/>
        <end position="1302"/>
    </location>
</feature>
<dbReference type="SUPFAM" id="SSF47616">
    <property type="entry name" value="GST C-terminal domain-like"/>
    <property type="match status" value="1"/>
</dbReference>
<dbReference type="GeneID" id="85495300"/>
<dbReference type="Pfam" id="PF00043">
    <property type="entry name" value="GST_C"/>
    <property type="match status" value="1"/>
</dbReference>
<evidence type="ECO:0008006" key="10">
    <source>
        <dbReference type="Google" id="ProtNLM"/>
    </source>
</evidence>
<feature type="region of interest" description="Disordered" evidence="4">
    <location>
        <begin position="371"/>
        <end position="723"/>
    </location>
</feature>
<dbReference type="SUPFAM" id="SSF52833">
    <property type="entry name" value="Thioredoxin-like"/>
    <property type="match status" value="1"/>
</dbReference>
<dbReference type="InterPro" id="IPR036282">
    <property type="entry name" value="Glutathione-S-Trfase_C_sf"/>
</dbReference>
<dbReference type="InterPro" id="IPR050802">
    <property type="entry name" value="EF-GSTs"/>
</dbReference>
<dbReference type="FunFam" id="1.20.1050.10:FF:000006">
    <property type="entry name" value="Elongation factor 1 gamma"/>
    <property type="match status" value="1"/>
</dbReference>
<evidence type="ECO:0000256" key="1">
    <source>
        <dbReference type="ARBA" id="ARBA00022768"/>
    </source>
</evidence>
<feature type="compositionally biased region" description="Low complexity" evidence="4">
    <location>
        <begin position="380"/>
        <end position="390"/>
    </location>
</feature>
<feature type="compositionally biased region" description="Basic and acidic residues" evidence="4">
    <location>
        <begin position="1316"/>
        <end position="1326"/>
    </location>
</feature>
<feature type="region of interest" description="Disordered" evidence="4">
    <location>
        <begin position="840"/>
        <end position="972"/>
    </location>
</feature>
<protein>
    <recommendedName>
        <fullName evidence="10">Elongation factor 1-gamma</fullName>
    </recommendedName>
</protein>
<sequence>MWLVKARGSVNGQSEFTFVLEQRRSYLVGRDKAADIRFGDRAVRPKEGVLEVGDWNPADFKTPPTLSWRVEPKKNGTFPPTKALSQRLPSATYRRDDYDVEELDGGVSYDFAPIGNGISIVTGVDFYAEWQDLQIAYDGFKNETEEFKDGLRKHCVSWTTKTDANTDVVVAEELSNASNPSLAVCYGVPIVTSGWLSILSNRLKVCWKKTADWEDSFTMPDLDDFLPKMKEGLPTHRADPGSWRIDASNRTLFERFYVIGLMGPRKQLKDSVYLSAMGATYRELDMLSSPPASGSGFLERLAPIRASADAEGREIIIAYLPSLKKDLEAKGVSFDDAVTNPSYKANIYLGGVGPLVWGVVRDGSVEEYFRRKTGGRPEQSASVSAGTAAATREELAPPEPAPAEAATAEPMRPTRRLTRRAGTASRSASRAASVQSDVVPSTYPDPETVDPEGAPTPPTEEPATLTKPAVKKPLRRRAGRAKVDVDDDMGMDDATQAGPSQPAPSFAADTQFSSGASGTQLFPGIHASHRVPDSFALDTQAGSMAPPSTARPGTRRLKRRAGATQASSVLDDFDTTIQYEEEVKKQQKAREIRDLYEETKRETESLNPQPTKRQRTRGPRQESVEELMEIDEEDFVTKAIRARPKRGASAKSAPQLARETPETTRDETPEEVEVPTKTDASPVKNASKSQAKKTNKAPSKTKSKDGTPDDLPMPPSQVDKDEAFLQAIKKSKKAGLDDMDREFNAMHIRKAAQQKKDVDYAVVRDFNDDLRGNFIEIVRKDLLRADPPRVLPPLADDGRPNFKKFKKKNITRRQPLQVMLAVSTEAAEMGEQPYWKAEAVETQRGTQRGSQKKLQGTQSKTQSQGVAMLEDEDDAPLLPRSKRRTLTQIQEEEDAEGEFVPVANTRRRGITPLSQSQADPAPRRRNTRAGSAISERSNSTTPAPPPTQSRTRRGTQASRAVVFDDGSDDEPVFATARSTTRTRGTRSAGVSSTVPASGLSTINFDYEVPSSTRATAGSTRASARRKLLVEDDDDDIVFKGPAATFSSTKTSKMAPIGKLYGFSGNSRFRRALAVATYAGLEVETDPNFTMKDGAWKTPEFLKKFPLGYLPAFEGADGLCLQESGAIADYFASLAPNSDLVPADKEVAAEVREWQYFADQEIMIKTGVAMRMLNNRLPYNKPVFEGVLGEVMGRLETLDKILLKKTYIVGERLTIADIFLATSLTNSFTSLVDASLRAKVPNVVRYTNTVVRHPKIAKVFGTVEFIEKMPAFQAPAKAPKKEKAPKEEKPKAEKKEKKPKEKEPEDEDIDLAPPAPKAERNPLDDLPKSSFNLEEWKRQYSNLDTRGANSSLEWFYKNFDWEGFSIWRMDFNYNDELTMTFMSNNQIGGFFTRLEATRKYAFGSTGVLGVNNDSVIAGALIVRGQDALPIVSAAPDHESYTFTKLDVQGKPEDKEFFEGALAWDLKIDGKEFADGKVLK</sequence>
<dbReference type="PROSITE" id="PS50404">
    <property type="entry name" value="GST_NTER"/>
    <property type="match status" value="1"/>
</dbReference>
<evidence type="ECO:0000313" key="9">
    <source>
        <dbReference type="Proteomes" id="UP001233271"/>
    </source>
</evidence>
<dbReference type="Pfam" id="PF02798">
    <property type="entry name" value="GST_N"/>
    <property type="match status" value="1"/>
</dbReference>
<dbReference type="KEGG" id="ccac:CcaHIS019_0402500"/>
<dbReference type="GO" id="GO:0005737">
    <property type="term" value="C:cytoplasm"/>
    <property type="evidence" value="ECO:0007669"/>
    <property type="project" value="TreeGrafter"/>
</dbReference>
<dbReference type="FunFam" id="3.40.30.10:FF:000142">
    <property type="entry name" value="Elongation factor 1 gamma"/>
    <property type="match status" value="1"/>
</dbReference>
<dbReference type="SFLD" id="SFLDS00019">
    <property type="entry name" value="Glutathione_Transferase_(cytos"/>
    <property type="match status" value="1"/>
</dbReference>
<dbReference type="InterPro" id="IPR010987">
    <property type="entry name" value="Glutathione-S-Trfase_C-like"/>
</dbReference>
<evidence type="ECO:0000256" key="2">
    <source>
        <dbReference type="ARBA" id="ARBA00022917"/>
    </source>
</evidence>
<name>A0AA48L3T2_9TREE</name>
<evidence type="ECO:0000256" key="4">
    <source>
        <dbReference type="SAM" id="MobiDB-lite"/>
    </source>
</evidence>
<keyword evidence="2 3" id="KW-0648">Protein biosynthesis</keyword>
<reference evidence="8" key="1">
    <citation type="journal article" date="2023" name="BMC Genomics">
        <title>Chromosome-level genome assemblies of Cutaneotrichosporon spp. (Trichosporonales, Basidiomycota) reveal imbalanced evolution between nucleotide sequences and chromosome synteny.</title>
        <authorList>
            <person name="Kobayashi Y."/>
            <person name="Kayamori A."/>
            <person name="Aoki K."/>
            <person name="Shiwa Y."/>
            <person name="Matsutani M."/>
            <person name="Fujita N."/>
            <person name="Sugita T."/>
            <person name="Iwasaki W."/>
            <person name="Tanaka N."/>
            <person name="Takashima M."/>
        </authorList>
    </citation>
    <scope>NUCLEOTIDE SEQUENCE</scope>
    <source>
        <strain evidence="8">HIS019</strain>
    </source>
</reference>
<feature type="domain" description="GST C-terminal" evidence="7">
    <location>
        <begin position="1143"/>
        <end position="1271"/>
    </location>
</feature>
<accession>A0AA48L3T2</accession>
<dbReference type="CDD" id="cd03181">
    <property type="entry name" value="GST_C_EF1Bgamma_like"/>
    <property type="match status" value="1"/>
</dbReference>
<feature type="compositionally biased region" description="Low complexity" evidence="4">
    <location>
        <begin position="420"/>
        <end position="433"/>
    </location>
</feature>
<feature type="domain" description="GST N-terminal" evidence="6">
    <location>
        <begin position="1055"/>
        <end position="1138"/>
    </location>
</feature>
<proteinExistence type="predicted"/>
<dbReference type="PANTHER" id="PTHR43986">
    <property type="entry name" value="ELONGATION FACTOR 1-GAMMA"/>
    <property type="match status" value="1"/>
</dbReference>
<dbReference type="Pfam" id="PF00647">
    <property type="entry name" value="EF1G"/>
    <property type="match status" value="1"/>
</dbReference>
<evidence type="ECO:0000259" key="6">
    <source>
        <dbReference type="PROSITE" id="PS50404"/>
    </source>
</evidence>
<dbReference type="InterPro" id="IPR001662">
    <property type="entry name" value="EF1B_G_C"/>
</dbReference>
<dbReference type="InterPro" id="IPR036433">
    <property type="entry name" value="EF1B_G_C_sf"/>
</dbReference>
<dbReference type="InterPro" id="IPR004045">
    <property type="entry name" value="Glutathione_S-Trfase_N"/>
</dbReference>
<dbReference type="PANTHER" id="PTHR43986:SF1">
    <property type="entry name" value="ELONGATION FACTOR 1-GAMMA"/>
    <property type="match status" value="1"/>
</dbReference>
<dbReference type="Gene3D" id="3.40.30.10">
    <property type="entry name" value="Glutaredoxin"/>
    <property type="match status" value="1"/>
</dbReference>
<dbReference type="EMBL" id="AP028215">
    <property type="protein sequence ID" value="BEI91430.1"/>
    <property type="molecule type" value="Genomic_DNA"/>
</dbReference>
<dbReference type="InterPro" id="IPR036249">
    <property type="entry name" value="Thioredoxin-like_sf"/>
</dbReference>
<feature type="compositionally biased region" description="Polar residues" evidence="4">
    <location>
        <begin position="843"/>
        <end position="865"/>
    </location>
</feature>
<feature type="compositionally biased region" description="Acidic residues" evidence="4">
    <location>
        <begin position="624"/>
        <end position="634"/>
    </location>
</feature>
<dbReference type="PROSITE" id="PS50040">
    <property type="entry name" value="EF1G_C"/>
    <property type="match status" value="1"/>
</dbReference>
<dbReference type="Gene3D" id="3.30.70.1010">
    <property type="entry name" value="Translation elongation factor EF1B, gamma chain, conserved domain"/>
    <property type="match status" value="1"/>
</dbReference>
<evidence type="ECO:0000259" key="5">
    <source>
        <dbReference type="PROSITE" id="PS50040"/>
    </source>
</evidence>
<evidence type="ECO:0000256" key="3">
    <source>
        <dbReference type="PROSITE-ProRule" id="PRU00519"/>
    </source>
</evidence>
<feature type="compositionally biased region" description="Basic residues" evidence="4">
    <location>
        <begin position="469"/>
        <end position="480"/>
    </location>
</feature>
<evidence type="ECO:0000259" key="7">
    <source>
        <dbReference type="PROSITE" id="PS50405"/>
    </source>
</evidence>
<gene>
    <name evidence="8" type="ORF">CcaverHIS019_0402500</name>
</gene>
<dbReference type="InterPro" id="IPR004046">
    <property type="entry name" value="GST_C"/>
</dbReference>
<dbReference type="CDD" id="cd00027">
    <property type="entry name" value="BRCT"/>
    <property type="match status" value="1"/>
</dbReference>
<evidence type="ECO:0000313" key="8">
    <source>
        <dbReference type="EMBL" id="BEI91430.1"/>
    </source>
</evidence>
<dbReference type="SUPFAM" id="SSF89942">
    <property type="entry name" value="eEF1-gamma domain"/>
    <property type="match status" value="1"/>
</dbReference>
<dbReference type="InterPro" id="IPR040079">
    <property type="entry name" value="Glutathione_S-Trfase"/>
</dbReference>
<feature type="region of interest" description="Disordered" evidence="4">
    <location>
        <begin position="1275"/>
        <end position="1327"/>
    </location>
</feature>
<dbReference type="SMART" id="SM01183">
    <property type="entry name" value="EF1G"/>
    <property type="match status" value="1"/>
</dbReference>
<keyword evidence="1 3" id="KW-0251">Elongation factor</keyword>
<dbReference type="GO" id="GO:0005634">
    <property type="term" value="C:nucleus"/>
    <property type="evidence" value="ECO:0007669"/>
    <property type="project" value="TreeGrafter"/>
</dbReference>
<dbReference type="CDD" id="cd03044">
    <property type="entry name" value="GST_N_EF1Bgamma"/>
    <property type="match status" value="1"/>
</dbReference>
<dbReference type="GO" id="GO:0003746">
    <property type="term" value="F:translation elongation factor activity"/>
    <property type="evidence" value="ECO:0007669"/>
    <property type="project" value="UniProtKB-UniRule"/>
</dbReference>
<organism evidence="8 9">
    <name type="scientific">Cutaneotrichosporon cavernicola</name>
    <dbReference type="NCBI Taxonomy" id="279322"/>
    <lineage>
        <taxon>Eukaryota</taxon>
        <taxon>Fungi</taxon>
        <taxon>Dikarya</taxon>
        <taxon>Basidiomycota</taxon>
        <taxon>Agaricomycotina</taxon>
        <taxon>Tremellomycetes</taxon>
        <taxon>Trichosporonales</taxon>
        <taxon>Trichosporonaceae</taxon>
        <taxon>Cutaneotrichosporon</taxon>
    </lineage>
</organism>
<dbReference type="Proteomes" id="UP001233271">
    <property type="component" value="Chromosome 4"/>
</dbReference>
<dbReference type="Gene3D" id="1.20.1050.10">
    <property type="match status" value="1"/>
</dbReference>
<feature type="compositionally biased region" description="Basic residues" evidence="4">
    <location>
        <begin position="690"/>
        <end position="701"/>
    </location>
</feature>
<dbReference type="PROSITE" id="PS50405">
    <property type="entry name" value="GST_CTER"/>
    <property type="match status" value="1"/>
</dbReference>
<feature type="compositionally biased region" description="Polar residues" evidence="4">
    <location>
        <begin position="508"/>
        <end position="520"/>
    </location>
</feature>
<dbReference type="FunFam" id="3.30.70.1010:FF:000001">
    <property type="entry name" value="Elongation factor 1-gamma 1"/>
    <property type="match status" value="1"/>
</dbReference>
<feature type="domain" description="EF-1-gamma C-terminal" evidence="5">
    <location>
        <begin position="1318"/>
        <end position="1478"/>
    </location>
</feature>
<dbReference type="RefSeq" id="XP_060456695.1">
    <property type="nucleotide sequence ID" value="XM_060600064.1"/>
</dbReference>
<feature type="compositionally biased region" description="Basic and acidic residues" evidence="4">
    <location>
        <begin position="581"/>
        <end position="604"/>
    </location>
</feature>
<keyword evidence="9" id="KW-1185">Reference proteome</keyword>